<evidence type="ECO:0000256" key="10">
    <source>
        <dbReference type="ARBA" id="ARBA00023303"/>
    </source>
</evidence>
<dbReference type="Pfam" id="PF01741">
    <property type="entry name" value="MscL"/>
    <property type="match status" value="1"/>
</dbReference>
<dbReference type="AlphaFoldDB" id="G9XF05"/>
<keyword evidence="10 11" id="KW-0407">Ion channel</keyword>
<evidence type="ECO:0000256" key="9">
    <source>
        <dbReference type="ARBA" id="ARBA00023136"/>
    </source>
</evidence>
<reference evidence="13 14" key="1">
    <citation type="submission" date="2011-08" db="EMBL/GenBank/DDBJ databases">
        <title>The Genome Sequence of Eubacteriaceae bacterium CM5.</title>
        <authorList>
            <consortium name="The Broad Institute Genome Sequencing Platform"/>
            <person name="Earl A."/>
            <person name="Ward D."/>
            <person name="Feldgarden M."/>
            <person name="Gevers D."/>
            <person name="Sizova M."/>
            <person name="Hazen A."/>
            <person name="Epstein S."/>
            <person name="Young S.K."/>
            <person name="Zeng Q."/>
            <person name="Gargeya S."/>
            <person name="Fitzgerald M."/>
            <person name="Haas B."/>
            <person name="Abouelleil A."/>
            <person name="Alvarado L."/>
            <person name="Arachchi H.M."/>
            <person name="Berlin A."/>
            <person name="Brown A."/>
            <person name="Chapman S.B."/>
            <person name="Chen Z."/>
            <person name="Dunbar C."/>
            <person name="Freedman E."/>
            <person name="Gearin G."/>
            <person name="Gellesch M."/>
            <person name="Goldberg J."/>
            <person name="Griggs A."/>
            <person name="Gujja S."/>
            <person name="Heiman D."/>
            <person name="Howarth C."/>
            <person name="Larson L."/>
            <person name="Lui A."/>
            <person name="MacDonald P.J.P."/>
            <person name="Montmayeur A."/>
            <person name="Murphy C."/>
            <person name="Neiman D."/>
            <person name="Pearson M."/>
            <person name="Priest M."/>
            <person name="Roberts A."/>
            <person name="Saif S."/>
            <person name="Shea T."/>
            <person name="Shenoy N."/>
            <person name="Sisk P."/>
            <person name="Stolte C."/>
            <person name="Sykes S."/>
            <person name="Wortman J."/>
            <person name="Nusbaum C."/>
            <person name="Birren B."/>
        </authorList>
    </citation>
    <scope>NUCLEOTIDE SEQUENCE [LARGE SCALE GENOMIC DNA]</scope>
    <source>
        <strain evidence="13 14">CM5</strain>
    </source>
</reference>
<dbReference type="PANTHER" id="PTHR30266:SF2">
    <property type="entry name" value="LARGE-CONDUCTANCE MECHANOSENSITIVE CHANNEL"/>
    <property type="match status" value="1"/>
</dbReference>
<dbReference type="EMBL" id="AFZG01000054">
    <property type="protein sequence ID" value="EHL17821.1"/>
    <property type="molecule type" value="Genomic_DNA"/>
</dbReference>
<feature type="transmembrane region" description="Helical" evidence="11">
    <location>
        <begin position="12"/>
        <end position="33"/>
    </location>
</feature>
<keyword evidence="8 11" id="KW-0406">Ion transport</keyword>
<dbReference type="Gene3D" id="1.10.1200.120">
    <property type="entry name" value="Large-conductance mechanosensitive channel, MscL, domain 1"/>
    <property type="match status" value="1"/>
</dbReference>
<evidence type="ECO:0000256" key="4">
    <source>
        <dbReference type="ARBA" id="ARBA00022448"/>
    </source>
</evidence>
<dbReference type="NCBIfam" id="NF001843">
    <property type="entry name" value="PRK00567.1-4"/>
    <property type="match status" value="1"/>
</dbReference>
<keyword evidence="7 11" id="KW-1133">Transmembrane helix</keyword>
<evidence type="ECO:0000256" key="1">
    <source>
        <dbReference type="ARBA" id="ARBA00004651"/>
    </source>
</evidence>
<keyword evidence="12" id="KW-0175">Coiled coil</keyword>
<sequence>MGFIKEFKEFSIKGNVIDMAVGVIIGGAFGKIVTSLVNDIIMPLISKITGEINFTNLKIVLTQENKEKGIEQIALNYGNFIQNIVDFIIIALCIFAFIKVINSLKKQEEEIEEAKEDEPTKEEVLLTEIRDLLKQK</sequence>
<evidence type="ECO:0000256" key="3">
    <source>
        <dbReference type="ARBA" id="ARBA00011255"/>
    </source>
</evidence>
<dbReference type="InterPro" id="IPR037673">
    <property type="entry name" value="MSC/AndL"/>
</dbReference>
<dbReference type="STRING" id="796937.HMPREF9630_01993"/>
<dbReference type="InterPro" id="IPR036019">
    <property type="entry name" value="MscL_channel"/>
</dbReference>
<dbReference type="FunFam" id="1.10.1200.120:FF:000001">
    <property type="entry name" value="Large-conductance mechanosensitive channel"/>
    <property type="match status" value="1"/>
</dbReference>
<protein>
    <recommendedName>
        <fullName evidence="11">Large-conductance mechanosensitive channel</fullName>
    </recommendedName>
</protein>
<dbReference type="SUPFAM" id="SSF81330">
    <property type="entry name" value="Gated mechanosensitive channel"/>
    <property type="match status" value="1"/>
</dbReference>
<dbReference type="GO" id="GO:0005886">
    <property type="term" value="C:plasma membrane"/>
    <property type="evidence" value="ECO:0007669"/>
    <property type="project" value="UniProtKB-SubCell"/>
</dbReference>
<dbReference type="InterPro" id="IPR019823">
    <property type="entry name" value="Mechanosensitive_channel_CS"/>
</dbReference>
<evidence type="ECO:0000256" key="8">
    <source>
        <dbReference type="ARBA" id="ARBA00023065"/>
    </source>
</evidence>
<comment type="caution">
    <text evidence="13">The sequence shown here is derived from an EMBL/GenBank/DDBJ whole genome shotgun (WGS) entry which is preliminary data.</text>
</comment>
<dbReference type="PROSITE" id="PS01327">
    <property type="entry name" value="MSCL"/>
    <property type="match status" value="1"/>
</dbReference>
<keyword evidence="5 11" id="KW-1003">Cell membrane</keyword>
<organism evidence="13 14">
    <name type="scientific">Peptoanaerobacter stomatis</name>
    <dbReference type="NCBI Taxonomy" id="796937"/>
    <lineage>
        <taxon>Bacteria</taxon>
        <taxon>Bacillati</taxon>
        <taxon>Bacillota</taxon>
        <taxon>Clostridia</taxon>
        <taxon>Peptostreptococcales</taxon>
        <taxon>Filifactoraceae</taxon>
        <taxon>Peptoanaerobacter</taxon>
    </lineage>
</organism>
<evidence type="ECO:0000256" key="2">
    <source>
        <dbReference type="ARBA" id="ARBA00007254"/>
    </source>
</evidence>
<keyword evidence="4 11" id="KW-0813">Transport</keyword>
<comment type="subunit">
    <text evidence="3 11">Homopentamer.</text>
</comment>
<dbReference type="NCBIfam" id="TIGR00220">
    <property type="entry name" value="mscL"/>
    <property type="match status" value="1"/>
</dbReference>
<evidence type="ECO:0000256" key="12">
    <source>
        <dbReference type="SAM" id="Coils"/>
    </source>
</evidence>
<dbReference type="PANTHER" id="PTHR30266">
    <property type="entry name" value="MECHANOSENSITIVE CHANNEL MSCL"/>
    <property type="match status" value="1"/>
</dbReference>
<dbReference type="RefSeq" id="WP_009529967.1">
    <property type="nucleotide sequence ID" value="NZ_JH414634.1"/>
</dbReference>
<dbReference type="InterPro" id="IPR001185">
    <property type="entry name" value="MS_channel"/>
</dbReference>
<evidence type="ECO:0000313" key="14">
    <source>
        <dbReference type="Proteomes" id="UP000003379"/>
    </source>
</evidence>
<accession>G9XF05</accession>
<comment type="subcellular location">
    <subcellularLocation>
        <location evidence="1 11">Cell membrane</location>
        <topology evidence="1 11">Multi-pass membrane protein</topology>
    </subcellularLocation>
</comment>
<comment type="function">
    <text evidence="11">Channel that opens in response to stretch forces in the membrane lipid bilayer. May participate in the regulation of osmotic pressure changes within the cell.</text>
</comment>
<evidence type="ECO:0000256" key="7">
    <source>
        <dbReference type="ARBA" id="ARBA00022989"/>
    </source>
</evidence>
<gene>
    <name evidence="11" type="primary">mscL</name>
    <name evidence="13" type="ORF">HMPREF9628_02158</name>
</gene>
<evidence type="ECO:0000313" key="13">
    <source>
        <dbReference type="EMBL" id="EHL17821.1"/>
    </source>
</evidence>
<feature type="coiled-coil region" evidence="12">
    <location>
        <begin position="97"/>
        <end position="124"/>
    </location>
</feature>
<evidence type="ECO:0000256" key="5">
    <source>
        <dbReference type="ARBA" id="ARBA00022475"/>
    </source>
</evidence>
<dbReference type="PATRIC" id="fig|796940.3.peg.1865"/>
<dbReference type="HOGENOM" id="CLU_095787_0_0_9"/>
<evidence type="ECO:0000256" key="6">
    <source>
        <dbReference type="ARBA" id="ARBA00022692"/>
    </source>
</evidence>
<proteinExistence type="inferred from homology"/>
<dbReference type="HAMAP" id="MF_00115">
    <property type="entry name" value="MscL"/>
    <property type="match status" value="1"/>
</dbReference>
<name>G9XF05_9FIRM</name>
<comment type="similarity">
    <text evidence="2 11">Belongs to the MscL family.</text>
</comment>
<dbReference type="PRINTS" id="PR01264">
    <property type="entry name" value="MECHCHANNEL"/>
</dbReference>
<feature type="transmembrane region" description="Helical" evidence="11">
    <location>
        <begin position="80"/>
        <end position="98"/>
    </location>
</feature>
<dbReference type="Proteomes" id="UP000003379">
    <property type="component" value="Unassembled WGS sequence"/>
</dbReference>
<evidence type="ECO:0000256" key="11">
    <source>
        <dbReference type="HAMAP-Rule" id="MF_00115"/>
    </source>
</evidence>
<keyword evidence="6 11" id="KW-0812">Transmembrane</keyword>
<dbReference type="GO" id="GO:0008381">
    <property type="term" value="F:mechanosensitive monoatomic ion channel activity"/>
    <property type="evidence" value="ECO:0007669"/>
    <property type="project" value="UniProtKB-UniRule"/>
</dbReference>
<keyword evidence="9 11" id="KW-0472">Membrane</keyword>